<evidence type="ECO:0000313" key="2">
    <source>
        <dbReference type="EMBL" id="CAD7239356.1"/>
    </source>
</evidence>
<gene>
    <name evidence="2" type="ORF">CTOB1V02_LOCUS17171</name>
</gene>
<feature type="non-terminal residue" evidence="2">
    <location>
        <position position="1"/>
    </location>
</feature>
<evidence type="ECO:0000256" key="1">
    <source>
        <dbReference type="SAM" id="MobiDB-lite"/>
    </source>
</evidence>
<feature type="non-terminal residue" evidence="2">
    <location>
        <position position="125"/>
    </location>
</feature>
<accession>A0A7R8WWR9</accession>
<organism evidence="2">
    <name type="scientific">Cyprideis torosa</name>
    <dbReference type="NCBI Taxonomy" id="163714"/>
    <lineage>
        <taxon>Eukaryota</taxon>
        <taxon>Metazoa</taxon>
        <taxon>Ecdysozoa</taxon>
        <taxon>Arthropoda</taxon>
        <taxon>Crustacea</taxon>
        <taxon>Oligostraca</taxon>
        <taxon>Ostracoda</taxon>
        <taxon>Podocopa</taxon>
        <taxon>Podocopida</taxon>
        <taxon>Cytherocopina</taxon>
        <taxon>Cytheroidea</taxon>
        <taxon>Cytherideidae</taxon>
        <taxon>Cyprideis</taxon>
    </lineage>
</organism>
<dbReference type="EMBL" id="OB723546">
    <property type="protein sequence ID" value="CAD7239356.1"/>
    <property type="molecule type" value="Genomic_DNA"/>
</dbReference>
<sequence>SSNAKSLEWHCAALGSSESYTANAVPCYEEWNYICLLNRGESVGANPSLKEDSSDNRRDGRFTRTAEPSRRPMTSATWGYGESREETSDQETRRREQEEIRRRYEEQRQRMLQEQADRARQEFNE</sequence>
<proteinExistence type="predicted"/>
<name>A0A7R8WWR9_9CRUS</name>
<feature type="region of interest" description="Disordered" evidence="1">
    <location>
        <begin position="44"/>
        <end position="125"/>
    </location>
</feature>
<dbReference type="AlphaFoldDB" id="A0A7R8WWR9"/>
<feature type="compositionally biased region" description="Basic and acidic residues" evidence="1">
    <location>
        <begin position="49"/>
        <end position="70"/>
    </location>
</feature>
<feature type="compositionally biased region" description="Basic and acidic residues" evidence="1">
    <location>
        <begin position="82"/>
        <end position="125"/>
    </location>
</feature>
<reference evidence="2" key="1">
    <citation type="submission" date="2020-11" db="EMBL/GenBank/DDBJ databases">
        <authorList>
            <person name="Tran Van P."/>
        </authorList>
    </citation>
    <scope>NUCLEOTIDE SEQUENCE</scope>
</reference>
<protein>
    <submittedName>
        <fullName evidence="2">Uncharacterized protein</fullName>
    </submittedName>
</protein>